<evidence type="ECO:0000259" key="2">
    <source>
        <dbReference type="Pfam" id="PF00582"/>
    </source>
</evidence>
<evidence type="ECO:0000313" key="4">
    <source>
        <dbReference type="Proteomes" id="UP000019140"/>
    </source>
</evidence>
<dbReference type="PANTHER" id="PTHR46268">
    <property type="entry name" value="STRESS RESPONSE PROTEIN NHAX"/>
    <property type="match status" value="1"/>
</dbReference>
<feature type="domain" description="UspA" evidence="2">
    <location>
        <begin position="1"/>
        <end position="142"/>
    </location>
</feature>
<dbReference type="PRINTS" id="PR01438">
    <property type="entry name" value="UNVRSLSTRESS"/>
</dbReference>
<dbReference type="InterPro" id="IPR006016">
    <property type="entry name" value="UspA"/>
</dbReference>
<gene>
    <name evidence="3" type="ORF">ETSY2_29290</name>
</gene>
<keyword evidence="4" id="KW-1185">Reference proteome</keyword>
<accession>W4M1Z9</accession>
<comment type="caution">
    <text evidence="3">The sequence shown here is derived from an EMBL/GenBank/DDBJ whole genome shotgun (WGS) entry which is preliminary data.</text>
</comment>
<evidence type="ECO:0000256" key="1">
    <source>
        <dbReference type="ARBA" id="ARBA00008791"/>
    </source>
</evidence>
<dbReference type="SUPFAM" id="SSF52402">
    <property type="entry name" value="Adenine nucleotide alpha hydrolases-like"/>
    <property type="match status" value="2"/>
</dbReference>
<feature type="domain" description="UspA" evidence="2">
    <location>
        <begin position="156"/>
        <end position="285"/>
    </location>
</feature>
<dbReference type="Pfam" id="PF00582">
    <property type="entry name" value="Usp"/>
    <property type="match status" value="2"/>
</dbReference>
<dbReference type="EMBL" id="AZHX01001242">
    <property type="protein sequence ID" value="ETX04349.1"/>
    <property type="molecule type" value="Genomic_DNA"/>
</dbReference>
<evidence type="ECO:0000313" key="3">
    <source>
        <dbReference type="EMBL" id="ETX04349.1"/>
    </source>
</evidence>
<proteinExistence type="inferred from homology"/>
<reference evidence="3 4" key="1">
    <citation type="journal article" date="2014" name="Nature">
        <title>An environmental bacterial taxon with a large and distinct metabolic repertoire.</title>
        <authorList>
            <person name="Wilson M.C."/>
            <person name="Mori T."/>
            <person name="Ruckert C."/>
            <person name="Uria A.R."/>
            <person name="Helf M.J."/>
            <person name="Takada K."/>
            <person name="Gernert C."/>
            <person name="Steffens U.A."/>
            <person name="Heycke N."/>
            <person name="Schmitt S."/>
            <person name="Rinke C."/>
            <person name="Helfrich E.J."/>
            <person name="Brachmann A.O."/>
            <person name="Gurgui C."/>
            <person name="Wakimoto T."/>
            <person name="Kracht M."/>
            <person name="Crusemann M."/>
            <person name="Hentschel U."/>
            <person name="Abe I."/>
            <person name="Matsunaga S."/>
            <person name="Kalinowski J."/>
            <person name="Takeyama H."/>
            <person name="Piel J."/>
        </authorList>
    </citation>
    <scope>NUCLEOTIDE SEQUENCE [LARGE SCALE GENOMIC DNA]</scope>
    <source>
        <strain evidence="4">TSY2</strain>
    </source>
</reference>
<sequence>MYKRILVATGGSPWSHAAVTYAIALALRTDAMLHILTVLTNPGSYATPDVLGATDIVVDLIERQGQGLLAQAAEEATEAGVACETISRWGGVPETIIQTATEEQSELIVLGSRTVSGWKRLQLGRNANAVASKAQQPVLIVKHPPSPMQQYGDLWHRVLVASGGSPWSDIAVEHALALAKMHDFEVVLLHVIPERRRFRGGEPNSDEGTSILALAEARAEAMGVSYTSILTQGPVSSKIVDTAAEQDCDSIIIGSRGLGGWKRLMLGSISNAVAAKTTLPVLVVKRFLLR</sequence>
<dbReference type="InterPro" id="IPR014729">
    <property type="entry name" value="Rossmann-like_a/b/a_fold"/>
</dbReference>
<protein>
    <recommendedName>
        <fullName evidence="2">UspA domain-containing protein</fullName>
    </recommendedName>
</protein>
<organism evidence="3 4">
    <name type="scientific">Candidatus Entotheonella gemina</name>
    <dbReference type="NCBI Taxonomy" id="1429439"/>
    <lineage>
        <taxon>Bacteria</taxon>
        <taxon>Pseudomonadati</taxon>
        <taxon>Nitrospinota/Tectimicrobiota group</taxon>
        <taxon>Candidatus Tectimicrobiota</taxon>
        <taxon>Candidatus Entotheonellia</taxon>
        <taxon>Candidatus Entotheonellales</taxon>
        <taxon>Candidatus Entotheonellaceae</taxon>
        <taxon>Candidatus Entotheonella</taxon>
    </lineage>
</organism>
<dbReference type="InterPro" id="IPR006015">
    <property type="entry name" value="Universal_stress_UspA"/>
</dbReference>
<dbReference type="Proteomes" id="UP000019140">
    <property type="component" value="Unassembled WGS sequence"/>
</dbReference>
<dbReference type="HOGENOM" id="CLU_049301_2_1_7"/>
<dbReference type="Gene3D" id="3.40.50.620">
    <property type="entry name" value="HUPs"/>
    <property type="match status" value="2"/>
</dbReference>
<comment type="similarity">
    <text evidence="1">Belongs to the universal stress protein A family.</text>
</comment>
<dbReference type="CDD" id="cd00293">
    <property type="entry name" value="USP-like"/>
    <property type="match status" value="2"/>
</dbReference>
<dbReference type="AlphaFoldDB" id="W4M1Z9"/>
<dbReference type="PANTHER" id="PTHR46268:SF6">
    <property type="entry name" value="UNIVERSAL STRESS PROTEIN UP12"/>
    <property type="match status" value="1"/>
</dbReference>
<name>W4M1Z9_9BACT</name>